<keyword evidence="2" id="KW-0732">Signal</keyword>
<protein>
    <submittedName>
        <fullName evidence="3">Putative conserved plasma membrane protein</fullName>
    </submittedName>
</protein>
<dbReference type="AlphaFoldDB" id="A0A023G2A4"/>
<feature type="chain" id="PRO_5001518021" evidence="2">
    <location>
        <begin position="21"/>
        <end position="127"/>
    </location>
</feature>
<accession>A0A023G2A4</accession>
<proteinExistence type="evidence at transcript level"/>
<evidence type="ECO:0000256" key="2">
    <source>
        <dbReference type="SAM" id="SignalP"/>
    </source>
</evidence>
<sequence length="127" mass="13870">MRAYASLVALLAVGVASVSAYVLPTLAPHPLGGCPKQQRPVRLSLFLFFLILSFSTSKMHICVLNIGESCGLTQKLHTTARNFINLGKKKKSGNKRLGATDSIETSLGVLLKFMWAFFKRSNCLKSP</sequence>
<reference evidence="3" key="1">
    <citation type="submission" date="2014-03" db="EMBL/GenBank/DDBJ databases">
        <title>The sialotranscriptome of Amblyomma triste, Amblyomma parvum and Amblyomma cajennense ticks, uncovered by 454-based RNA-seq.</title>
        <authorList>
            <person name="Garcia G.R."/>
            <person name="Gardinassi L.G."/>
            <person name="Ribeiro J.M."/>
            <person name="Anatriello E."/>
            <person name="Ferreira B.R."/>
            <person name="Moreira H.N."/>
            <person name="Mafra C."/>
            <person name="Olegario M.M."/>
            <person name="Szabo P.J."/>
            <person name="Miranda-Santos I.K."/>
            <person name="Maruyama S.R."/>
        </authorList>
    </citation>
    <scope>NUCLEOTIDE SEQUENCE</scope>
    <source>
        <strain evidence="3">Mato Grasso do Sul</strain>
        <tissue evidence="3">Salivary glands</tissue>
    </source>
</reference>
<dbReference type="EMBL" id="GBBM01007631">
    <property type="protein sequence ID" value="JAC27787.1"/>
    <property type="molecule type" value="mRNA"/>
</dbReference>
<feature type="signal peptide" evidence="2">
    <location>
        <begin position="1"/>
        <end position="20"/>
    </location>
</feature>
<keyword evidence="1" id="KW-1133">Transmembrane helix</keyword>
<keyword evidence="1" id="KW-0812">Transmembrane</keyword>
<organism evidence="3">
    <name type="scientific">Amblyomma triste</name>
    <name type="common">Neotropical tick</name>
    <dbReference type="NCBI Taxonomy" id="251400"/>
    <lineage>
        <taxon>Eukaryota</taxon>
        <taxon>Metazoa</taxon>
        <taxon>Ecdysozoa</taxon>
        <taxon>Arthropoda</taxon>
        <taxon>Chelicerata</taxon>
        <taxon>Arachnida</taxon>
        <taxon>Acari</taxon>
        <taxon>Parasitiformes</taxon>
        <taxon>Ixodida</taxon>
        <taxon>Ixodoidea</taxon>
        <taxon>Ixodidae</taxon>
        <taxon>Amblyomminae</taxon>
        <taxon>Amblyomma</taxon>
    </lineage>
</organism>
<keyword evidence="1" id="KW-0472">Membrane</keyword>
<evidence type="ECO:0000256" key="1">
    <source>
        <dbReference type="SAM" id="Phobius"/>
    </source>
</evidence>
<evidence type="ECO:0000313" key="3">
    <source>
        <dbReference type="EMBL" id="JAC27787.1"/>
    </source>
</evidence>
<name>A0A023G2A4_AMBTT</name>
<feature type="transmembrane region" description="Helical" evidence="1">
    <location>
        <begin position="44"/>
        <end position="66"/>
    </location>
</feature>